<dbReference type="Pfam" id="PF07707">
    <property type="entry name" value="BACK"/>
    <property type="match status" value="1"/>
</dbReference>
<reference evidence="5" key="3">
    <citation type="submission" date="2015-06" db="UniProtKB">
        <authorList>
            <consortium name="EnsemblMetazoa"/>
        </authorList>
    </citation>
    <scope>IDENTIFICATION</scope>
</reference>
<dbReference type="SMART" id="SM00612">
    <property type="entry name" value="Kelch"/>
    <property type="match status" value="3"/>
</dbReference>
<dbReference type="PROSITE" id="PS50097">
    <property type="entry name" value="BTB"/>
    <property type="match status" value="1"/>
</dbReference>
<dbReference type="SMART" id="SM00225">
    <property type="entry name" value="BTB"/>
    <property type="match status" value="1"/>
</dbReference>
<keyword evidence="6" id="KW-1185">Reference proteome</keyword>
<dbReference type="Gene3D" id="1.25.40.420">
    <property type="match status" value="1"/>
</dbReference>
<feature type="non-terminal residue" evidence="4">
    <location>
        <position position="1"/>
    </location>
</feature>
<dbReference type="AlphaFoldDB" id="R7TTD7"/>
<gene>
    <name evidence="4" type="ORF">CAPTEDRAFT_62981</name>
</gene>
<accession>R7TTD7</accession>
<dbReference type="SMART" id="SM00875">
    <property type="entry name" value="BACK"/>
    <property type="match status" value="1"/>
</dbReference>
<evidence type="ECO:0000313" key="4">
    <source>
        <dbReference type="EMBL" id="ELT96862.1"/>
    </source>
</evidence>
<dbReference type="Gene3D" id="3.30.710.10">
    <property type="entry name" value="Potassium Channel Kv1.1, Chain A"/>
    <property type="match status" value="1"/>
</dbReference>
<dbReference type="Proteomes" id="UP000014760">
    <property type="component" value="Unassembled WGS sequence"/>
</dbReference>
<dbReference type="Gene3D" id="2.120.10.80">
    <property type="entry name" value="Kelch-type beta propeller"/>
    <property type="match status" value="1"/>
</dbReference>
<evidence type="ECO:0000256" key="1">
    <source>
        <dbReference type="ARBA" id="ARBA00022441"/>
    </source>
</evidence>
<feature type="non-terminal residue" evidence="4">
    <location>
        <position position="420"/>
    </location>
</feature>
<evidence type="ECO:0000256" key="2">
    <source>
        <dbReference type="ARBA" id="ARBA00022737"/>
    </source>
</evidence>
<dbReference type="InterPro" id="IPR000210">
    <property type="entry name" value="BTB/POZ_dom"/>
</dbReference>
<evidence type="ECO:0000313" key="5">
    <source>
        <dbReference type="EnsemblMetazoa" id="CapteP62981"/>
    </source>
</evidence>
<evidence type="ECO:0000259" key="3">
    <source>
        <dbReference type="PROSITE" id="PS50097"/>
    </source>
</evidence>
<dbReference type="EMBL" id="AMQN01000252">
    <property type="status" value="NOT_ANNOTATED_CDS"/>
    <property type="molecule type" value="Genomic_DNA"/>
</dbReference>
<reference evidence="6" key="1">
    <citation type="submission" date="2012-12" db="EMBL/GenBank/DDBJ databases">
        <authorList>
            <person name="Hellsten U."/>
            <person name="Grimwood J."/>
            <person name="Chapman J.A."/>
            <person name="Shapiro H."/>
            <person name="Aerts A."/>
            <person name="Otillar R.P."/>
            <person name="Terry A.Y."/>
            <person name="Boore J.L."/>
            <person name="Simakov O."/>
            <person name="Marletaz F."/>
            <person name="Cho S.-J."/>
            <person name="Edsinger-Gonzales E."/>
            <person name="Havlak P."/>
            <person name="Kuo D.-H."/>
            <person name="Larsson T."/>
            <person name="Lv J."/>
            <person name="Arendt D."/>
            <person name="Savage R."/>
            <person name="Osoegawa K."/>
            <person name="de Jong P."/>
            <person name="Lindberg D.R."/>
            <person name="Seaver E.C."/>
            <person name="Weisblat D.A."/>
            <person name="Putnam N.H."/>
            <person name="Grigoriev I.V."/>
            <person name="Rokhsar D.S."/>
        </authorList>
    </citation>
    <scope>NUCLEOTIDE SEQUENCE</scope>
    <source>
        <strain evidence="6">I ESC-2004</strain>
    </source>
</reference>
<dbReference type="SUPFAM" id="SSF117281">
    <property type="entry name" value="Kelch motif"/>
    <property type="match status" value="1"/>
</dbReference>
<dbReference type="Pfam" id="PF24681">
    <property type="entry name" value="Kelch_KLHDC2_KLHL20_DRC7"/>
    <property type="match status" value="1"/>
</dbReference>
<protein>
    <recommendedName>
        <fullName evidence="3">BTB domain-containing protein</fullName>
    </recommendedName>
</protein>
<proteinExistence type="predicted"/>
<dbReference type="HOGENOM" id="CLU_004253_14_0_1"/>
<evidence type="ECO:0000313" key="6">
    <source>
        <dbReference type="Proteomes" id="UP000014760"/>
    </source>
</evidence>
<dbReference type="PANTHER" id="PTHR24412">
    <property type="entry name" value="KELCH PROTEIN"/>
    <property type="match status" value="1"/>
</dbReference>
<dbReference type="OrthoDB" id="684045at2759"/>
<keyword evidence="1" id="KW-0880">Kelch repeat</keyword>
<keyword evidence="2" id="KW-0677">Repeat</keyword>
<dbReference type="EnsemblMetazoa" id="CapteT62981">
    <property type="protein sequence ID" value="CapteP62981"/>
    <property type="gene ID" value="CapteG62981"/>
</dbReference>
<dbReference type="InterPro" id="IPR011333">
    <property type="entry name" value="SKP1/BTB/POZ_sf"/>
</dbReference>
<dbReference type="PANTHER" id="PTHR24412:SF441">
    <property type="entry name" value="KELCH-LIKE PROTEIN 28"/>
    <property type="match status" value="1"/>
</dbReference>
<organism evidence="4">
    <name type="scientific">Capitella teleta</name>
    <name type="common">Polychaete worm</name>
    <dbReference type="NCBI Taxonomy" id="283909"/>
    <lineage>
        <taxon>Eukaryota</taxon>
        <taxon>Metazoa</taxon>
        <taxon>Spiralia</taxon>
        <taxon>Lophotrochozoa</taxon>
        <taxon>Annelida</taxon>
        <taxon>Polychaeta</taxon>
        <taxon>Sedentaria</taxon>
        <taxon>Scolecida</taxon>
        <taxon>Capitellidae</taxon>
        <taxon>Capitella</taxon>
    </lineage>
</organism>
<dbReference type="EMBL" id="KB308724">
    <property type="protein sequence ID" value="ELT96862.1"/>
    <property type="molecule type" value="Genomic_DNA"/>
</dbReference>
<name>R7TTD7_CAPTE</name>
<dbReference type="InterPro" id="IPR015915">
    <property type="entry name" value="Kelch-typ_b-propeller"/>
</dbReference>
<reference evidence="4 6" key="2">
    <citation type="journal article" date="2013" name="Nature">
        <title>Insights into bilaterian evolution from three spiralian genomes.</title>
        <authorList>
            <person name="Simakov O."/>
            <person name="Marletaz F."/>
            <person name="Cho S.J."/>
            <person name="Edsinger-Gonzales E."/>
            <person name="Havlak P."/>
            <person name="Hellsten U."/>
            <person name="Kuo D.H."/>
            <person name="Larsson T."/>
            <person name="Lv J."/>
            <person name="Arendt D."/>
            <person name="Savage R."/>
            <person name="Osoegawa K."/>
            <person name="de Jong P."/>
            <person name="Grimwood J."/>
            <person name="Chapman J.A."/>
            <person name="Shapiro H."/>
            <person name="Aerts A."/>
            <person name="Otillar R.P."/>
            <person name="Terry A.Y."/>
            <person name="Boore J.L."/>
            <person name="Grigoriev I.V."/>
            <person name="Lindberg D.R."/>
            <person name="Seaver E.C."/>
            <person name="Weisblat D.A."/>
            <person name="Putnam N.H."/>
            <person name="Rokhsar D.S."/>
        </authorList>
    </citation>
    <scope>NUCLEOTIDE SEQUENCE</scope>
    <source>
        <strain evidence="4 6">I ESC-2004</strain>
    </source>
</reference>
<dbReference type="Pfam" id="PF00651">
    <property type="entry name" value="BTB"/>
    <property type="match status" value="1"/>
</dbReference>
<dbReference type="SUPFAM" id="SSF54695">
    <property type="entry name" value="POZ domain"/>
    <property type="match status" value="1"/>
</dbReference>
<dbReference type="STRING" id="283909.R7TTD7"/>
<dbReference type="OMA" id="NIPMCRI"/>
<feature type="domain" description="BTB" evidence="3">
    <location>
        <begin position="12"/>
        <end position="79"/>
    </location>
</feature>
<dbReference type="InterPro" id="IPR006652">
    <property type="entry name" value="Kelch_1"/>
</dbReference>
<dbReference type="InterPro" id="IPR011705">
    <property type="entry name" value="BACK"/>
</dbReference>
<sequence length="420" mass="47835">IFLQMREAGEFVDINLVFGEQRVSCHKVILAGTCDYFHRMFLSDMFESTAKEVTMKDISASTGVSLVHFLYTGRIDITSQNAQDLLTASEMLLLGSLKQKVEEFLRSNTDSMNCLSTLSLARLYDMKTLMEDAKKFLHEHMREVTDSEEMHLLQEDDLIETLEANAPQEHKFCFIQKWIRSADARTDRFDDLVQHVSLSKCSREFICSTVMNEEIMQNKHGMKLIQEAMQSMTTDPPEQPSLIVGDYEGEIEHSSIYHDHHLYVVGGYVAGNCLDSAEALDMKSLKWSHLPPLPHSALHSYLAVASNKLLVFGGFRASWTTDVCEFDLNERVWQQRAPMPERCEGGAAVCLDDHVYIVGGKNRTCAQFNPSRDTWTSLQRPQFTHKFGPALVWNQNIIIFGGQLNKTIEKYSPPTDTWSK</sequence>